<dbReference type="EMBL" id="VSZS01000060">
    <property type="protein sequence ID" value="TYR33057.1"/>
    <property type="molecule type" value="Genomic_DNA"/>
</dbReference>
<comment type="caution">
    <text evidence="2">The sequence shown here is derived from an EMBL/GenBank/DDBJ whole genome shotgun (WGS) entry which is preliminary data.</text>
</comment>
<feature type="transmembrane region" description="Helical" evidence="1">
    <location>
        <begin position="133"/>
        <end position="149"/>
    </location>
</feature>
<feature type="transmembrane region" description="Helical" evidence="1">
    <location>
        <begin position="73"/>
        <end position="94"/>
    </location>
</feature>
<accession>A0A5D4GXR1</accession>
<feature type="transmembrane region" description="Helical" evidence="1">
    <location>
        <begin position="47"/>
        <end position="67"/>
    </location>
</feature>
<sequence length="417" mass="46046">MTASAQGLGYKTTAPFAGGALPFWVGFPCLLYGLMSLSLRELGELPLLIAVASAAAALTFAGVWPIRGRYMPFFVFSLVIFTLSLAQVMPSSWTKIHDENAALRQWFYVPVLPILIAYFTLALRYSYAFLQKNIVALVLIAAVLSRMSQHLHGIYDPETDVFFYTLTNDVAIVAMLFLVLLFREKRHWLVDATIIAFAFALSSSAQSQLFCLVVLALRLSRRPTLMLIGISAACLSFIAIAPFFAVQLHPLDHNTAVRAILWRDVLQATADTFGLGVGYGTEYIKHRFEEIMPWGWTIGTGPNDIFVATHSSFYDVLLREGVIGLLLFCFWFFHAIRMPARATLHERRFAACVAALLVINSAVNVGLSSISFLFGSAFAVALLAVQRERFEARHGQAAPTARAAALHEAFPQPATRG</sequence>
<feature type="transmembrane region" description="Helical" evidence="1">
    <location>
        <begin position="316"/>
        <end position="336"/>
    </location>
</feature>
<feature type="transmembrane region" description="Helical" evidence="1">
    <location>
        <begin position="106"/>
        <end position="127"/>
    </location>
</feature>
<keyword evidence="1" id="KW-0812">Transmembrane</keyword>
<keyword evidence="1" id="KW-1133">Transmembrane helix</keyword>
<keyword evidence="1" id="KW-0472">Membrane</keyword>
<dbReference type="Proteomes" id="UP000323258">
    <property type="component" value="Unassembled WGS sequence"/>
</dbReference>
<keyword evidence="3" id="KW-1185">Reference proteome</keyword>
<feature type="transmembrane region" description="Helical" evidence="1">
    <location>
        <begin position="194"/>
        <end position="217"/>
    </location>
</feature>
<dbReference type="OrthoDB" id="4391260at2"/>
<organism evidence="2 3">
    <name type="scientific">Neoaquamicrobium microcysteis</name>
    <dbReference type="NCBI Taxonomy" id="2682781"/>
    <lineage>
        <taxon>Bacteria</taxon>
        <taxon>Pseudomonadati</taxon>
        <taxon>Pseudomonadota</taxon>
        <taxon>Alphaproteobacteria</taxon>
        <taxon>Hyphomicrobiales</taxon>
        <taxon>Phyllobacteriaceae</taxon>
        <taxon>Neoaquamicrobium</taxon>
    </lineage>
</organism>
<protein>
    <recommendedName>
        <fullName evidence="4">O-antigen ligase family protein</fullName>
    </recommendedName>
</protein>
<evidence type="ECO:0000313" key="2">
    <source>
        <dbReference type="EMBL" id="TYR33057.1"/>
    </source>
</evidence>
<feature type="transmembrane region" description="Helical" evidence="1">
    <location>
        <begin position="16"/>
        <end position="35"/>
    </location>
</feature>
<dbReference type="AlphaFoldDB" id="A0A5D4GXR1"/>
<reference evidence="2 3" key="1">
    <citation type="submission" date="2019-08" db="EMBL/GenBank/DDBJ databases">
        <authorList>
            <person name="Seo Y.L."/>
        </authorList>
    </citation>
    <scope>NUCLEOTIDE SEQUENCE [LARGE SCALE GENOMIC DNA]</scope>
    <source>
        <strain evidence="2 3">MaA-C15</strain>
    </source>
</reference>
<proteinExistence type="predicted"/>
<feature type="transmembrane region" description="Helical" evidence="1">
    <location>
        <begin position="161"/>
        <end position="182"/>
    </location>
</feature>
<feature type="transmembrane region" description="Helical" evidence="1">
    <location>
        <begin position="369"/>
        <end position="385"/>
    </location>
</feature>
<gene>
    <name evidence="2" type="ORF">FY036_08310</name>
</gene>
<feature type="transmembrane region" description="Helical" evidence="1">
    <location>
        <begin position="224"/>
        <end position="245"/>
    </location>
</feature>
<reference evidence="2 3" key="2">
    <citation type="submission" date="2019-09" db="EMBL/GenBank/DDBJ databases">
        <title>Mesorhizobium sp. MaA-C15 isolated from Microcystis aeruginosa.</title>
        <authorList>
            <person name="Jeong S.E."/>
            <person name="Jin H.M."/>
            <person name="Jeon C.O."/>
        </authorList>
    </citation>
    <scope>NUCLEOTIDE SEQUENCE [LARGE SCALE GENOMIC DNA]</scope>
    <source>
        <strain evidence="2 3">MaA-C15</strain>
    </source>
</reference>
<evidence type="ECO:0000313" key="3">
    <source>
        <dbReference type="Proteomes" id="UP000323258"/>
    </source>
</evidence>
<evidence type="ECO:0000256" key="1">
    <source>
        <dbReference type="SAM" id="Phobius"/>
    </source>
</evidence>
<evidence type="ECO:0008006" key="4">
    <source>
        <dbReference type="Google" id="ProtNLM"/>
    </source>
</evidence>
<dbReference type="RefSeq" id="WP_148914259.1">
    <property type="nucleotide sequence ID" value="NZ_VSZS01000060.1"/>
</dbReference>
<name>A0A5D4GXR1_9HYPH</name>